<comment type="caution">
    <text evidence="3">The sequence shown here is derived from an EMBL/GenBank/DDBJ whole genome shotgun (WGS) entry which is preliminary data.</text>
</comment>
<name>A0ABT2C9L7_9ACTN</name>
<reference evidence="3" key="1">
    <citation type="submission" date="2022-08" db="EMBL/GenBank/DDBJ databases">
        <authorList>
            <person name="Somphong A."/>
            <person name="Phongsopitanun W."/>
        </authorList>
    </citation>
    <scope>NUCLEOTIDE SEQUENCE</scope>
    <source>
        <strain evidence="3">LP05-1</strain>
    </source>
</reference>
<dbReference type="Pfam" id="PF13365">
    <property type="entry name" value="Trypsin_2"/>
    <property type="match status" value="1"/>
</dbReference>
<evidence type="ECO:0000256" key="1">
    <source>
        <dbReference type="SAM" id="MobiDB-lite"/>
    </source>
</evidence>
<organism evidence="3 4">
    <name type="scientific">Streptomyces pyxinae</name>
    <dbReference type="NCBI Taxonomy" id="2970734"/>
    <lineage>
        <taxon>Bacteria</taxon>
        <taxon>Bacillati</taxon>
        <taxon>Actinomycetota</taxon>
        <taxon>Actinomycetes</taxon>
        <taxon>Kitasatosporales</taxon>
        <taxon>Streptomycetaceae</taxon>
        <taxon>Streptomyces</taxon>
    </lineage>
</organism>
<gene>
    <name evidence="3" type="ORF">NX801_00100</name>
</gene>
<proteinExistence type="predicted"/>
<keyword evidence="2" id="KW-0732">Signal</keyword>
<feature type="chain" id="PRO_5046546658" evidence="2">
    <location>
        <begin position="29"/>
        <end position="608"/>
    </location>
</feature>
<sequence length="608" mass="64983">MSHGRPLRRLAAVLVVCGTLLTPATALAAPTPVPTPTPTASPTPGPAGDGWTVEEALRFWTPERISSATDPAPAPPAPLTSRRPRAVGQGREGGGDTSVHFDGVDSVGMLFAVDKDMRAHYCSAASVHGSGRDLILTAGHCVNSKAVFVPRYDPAKPLAGQPHGIWPVEEWFTDPRYQRNSRAADSDLDFAFGRVRADGDRKLEDVVGGNTVARTPSAANDVTVIGYPSVGHNPEDRPVRCATRTAALAGFHQMRIDCAGMWGGVSGGPWFSRLDAKGTGEIIGNVGGFNGGGPAVPSSDPLYNRISYSPLYGDRFLRLYEDAQQDRHSDPGPYVPPAAPFTPGTPEKWRNARLMTSGNFTGANRDDLLVVWTDGSASLFRGSDSADPAVPFSARYEVAKAGSVWKHAQAISAGSFRPGTDGVVVRWVDGEVTEYAHADERGFHDEKQLIKAEGWQKAKLITVGRFNGTARDDLLVVWSYGTVTIYPDLDTRGVSKGTHLVVSDKTWTYAEQVGAGEFTGGRTSDLIVRWKDGETTIHPAVDEKGFHGETKVRPAKSPWVNAALVAPGAFTGTGATRDDVLVRWTDGALSVYPQVDAAGTHREVQIVG</sequence>
<dbReference type="PROSITE" id="PS00134">
    <property type="entry name" value="TRYPSIN_HIS"/>
    <property type="match status" value="1"/>
</dbReference>
<dbReference type="RefSeq" id="WP_258784626.1">
    <property type="nucleotide sequence ID" value="NZ_JANUGQ010000001.1"/>
</dbReference>
<feature type="region of interest" description="Disordered" evidence="1">
    <location>
        <begin position="63"/>
        <end position="99"/>
    </location>
</feature>
<dbReference type="InterPro" id="IPR018114">
    <property type="entry name" value="TRYPSIN_HIS"/>
</dbReference>
<dbReference type="InterPro" id="IPR009003">
    <property type="entry name" value="Peptidase_S1_PA"/>
</dbReference>
<evidence type="ECO:0000256" key="2">
    <source>
        <dbReference type="SAM" id="SignalP"/>
    </source>
</evidence>
<keyword evidence="4" id="KW-1185">Reference proteome</keyword>
<protein>
    <submittedName>
        <fullName evidence="3">Trypsin-like peptidase domain-containing protein</fullName>
    </submittedName>
</protein>
<feature type="region of interest" description="Disordered" evidence="1">
    <location>
        <begin position="27"/>
        <end position="49"/>
    </location>
</feature>
<evidence type="ECO:0000313" key="4">
    <source>
        <dbReference type="Proteomes" id="UP001431313"/>
    </source>
</evidence>
<dbReference type="Gene3D" id="2.40.10.10">
    <property type="entry name" value="Trypsin-like serine proteases"/>
    <property type="match status" value="2"/>
</dbReference>
<evidence type="ECO:0000313" key="3">
    <source>
        <dbReference type="EMBL" id="MCS0634089.1"/>
    </source>
</evidence>
<dbReference type="Proteomes" id="UP001431313">
    <property type="component" value="Unassembled WGS sequence"/>
</dbReference>
<dbReference type="SUPFAM" id="SSF50494">
    <property type="entry name" value="Trypsin-like serine proteases"/>
    <property type="match status" value="1"/>
</dbReference>
<dbReference type="EMBL" id="JANUGQ010000001">
    <property type="protein sequence ID" value="MCS0634089.1"/>
    <property type="molecule type" value="Genomic_DNA"/>
</dbReference>
<accession>A0ABT2C9L7</accession>
<feature type="signal peptide" evidence="2">
    <location>
        <begin position="1"/>
        <end position="28"/>
    </location>
</feature>
<feature type="compositionally biased region" description="Pro residues" evidence="1">
    <location>
        <begin position="31"/>
        <end position="45"/>
    </location>
</feature>
<dbReference type="InterPro" id="IPR043504">
    <property type="entry name" value="Peptidase_S1_PA_chymotrypsin"/>
</dbReference>